<name>A0A8J5Q8E2_FUSOX</name>
<comment type="caution">
    <text evidence="1">The sequence shown here is derived from an EMBL/GenBank/DDBJ whole genome shotgun (WGS) entry which is preliminary data.</text>
</comment>
<proteinExistence type="predicted"/>
<dbReference type="Proteomes" id="UP000693942">
    <property type="component" value="Unassembled WGS sequence"/>
</dbReference>
<evidence type="ECO:0000313" key="2">
    <source>
        <dbReference type="Proteomes" id="UP000693942"/>
    </source>
</evidence>
<organism evidence="1 2">
    <name type="scientific">Fusarium oxysporum f. sp. raphani</name>
    <dbReference type="NCBI Taxonomy" id="96318"/>
    <lineage>
        <taxon>Eukaryota</taxon>
        <taxon>Fungi</taxon>
        <taxon>Dikarya</taxon>
        <taxon>Ascomycota</taxon>
        <taxon>Pezizomycotina</taxon>
        <taxon>Sordariomycetes</taxon>
        <taxon>Hypocreomycetidae</taxon>
        <taxon>Hypocreales</taxon>
        <taxon>Nectriaceae</taxon>
        <taxon>Fusarium</taxon>
        <taxon>Fusarium oxysporum species complex</taxon>
    </lineage>
</organism>
<reference evidence="1" key="1">
    <citation type="submission" date="2021-04" db="EMBL/GenBank/DDBJ databases">
        <title>First draft genome resource for Brassicaceae pathogens Fusarium oxysporum f. sp. raphani and Fusarium oxysporum f. sp. rapae.</title>
        <authorList>
            <person name="Asai S."/>
        </authorList>
    </citation>
    <scope>NUCLEOTIDE SEQUENCE</scope>
    <source>
        <strain evidence="1">Tf1262</strain>
    </source>
</reference>
<dbReference type="AlphaFoldDB" id="A0A8J5Q8E2"/>
<gene>
    <name evidence="1" type="ORF">Forpi1262_v001964</name>
</gene>
<accession>A0A8J5Q8E2</accession>
<sequence length="114" mass="12230">MLTGTVPGVIIETPTRPPALSCDEGGYLIQVRTLYRLNLVTGQNVQVGNNIGPRGIFNAAGFNIFDNLIYPMIQIAGVKSLVIRIGAGGSYTLISTTLNRSAFSVHQRPINVSE</sequence>
<evidence type="ECO:0000313" key="1">
    <source>
        <dbReference type="EMBL" id="KAG7437414.1"/>
    </source>
</evidence>
<protein>
    <submittedName>
        <fullName evidence="1">Uncharacterized protein</fullName>
    </submittedName>
</protein>
<dbReference type="EMBL" id="JAELUR010000001">
    <property type="protein sequence ID" value="KAG7437414.1"/>
    <property type="molecule type" value="Genomic_DNA"/>
</dbReference>